<dbReference type="OrthoDB" id="9804044at2"/>
<evidence type="ECO:0000256" key="4">
    <source>
        <dbReference type="ARBA" id="ARBA00023237"/>
    </source>
</evidence>
<name>A0A5M6I8T4_9PROT</name>
<keyword evidence="10" id="KW-1185">Reference proteome</keyword>
<keyword evidence="3" id="KW-0564">Palmitate</keyword>
<evidence type="ECO:0000256" key="6">
    <source>
        <dbReference type="HAMAP-Rule" id="MF_00922"/>
    </source>
</evidence>
<feature type="signal peptide" evidence="6">
    <location>
        <begin position="1"/>
        <end position="37"/>
    </location>
</feature>
<dbReference type="Gene3D" id="1.25.40.10">
    <property type="entry name" value="Tetratricopeptide repeat domain"/>
    <property type="match status" value="1"/>
</dbReference>
<dbReference type="InterPro" id="IPR019734">
    <property type="entry name" value="TPR_rpt"/>
</dbReference>
<keyword evidence="2 6" id="KW-0472">Membrane</keyword>
<sequence length="288" mass="33306" precursor="true">MRRLFVSSFVSPARSVRSVGRRLRVLALMVGVAGALAACGTDSKEQEYVERPVEQLYNEAVSLLEAQEYEDAADAFNEVERQHPYSIWATKAQLMAAYSHYEDNKYDDAIVALDRFIQLHPGNRDIAYAYYLKAISYYEQIADVRRDQEITRQATDALREIANRFPNTKYARDARFKMDLARDHMAGKEMSVGRFYLREKHYLAALNRFKRVVADFDQTTHVPEALYRIVEINMILGLDSEAKKVAAVLGYNYPGSDWYVDAYQLITGETIRDPVEDTSWYEDLFDWI</sequence>
<keyword evidence="4 6" id="KW-0998">Cell outer membrane</keyword>
<protein>
    <recommendedName>
        <fullName evidence="6">Outer membrane protein assembly factor BamD</fullName>
    </recommendedName>
</protein>
<dbReference type="NCBIfam" id="TIGR03302">
    <property type="entry name" value="OM_YfiO"/>
    <property type="match status" value="1"/>
</dbReference>
<dbReference type="SMART" id="SM00028">
    <property type="entry name" value="TPR"/>
    <property type="match status" value="2"/>
</dbReference>
<keyword evidence="7" id="KW-0802">TPR repeat</keyword>
<evidence type="ECO:0000256" key="5">
    <source>
        <dbReference type="ARBA" id="ARBA00023288"/>
    </source>
</evidence>
<comment type="caution">
    <text evidence="9">The sequence shown here is derived from an EMBL/GenBank/DDBJ whole genome shotgun (WGS) entry which is preliminary data.</text>
</comment>
<dbReference type="PANTHER" id="PTHR37423:SF1">
    <property type="entry name" value="OUTER MEMBRANE PROTEIN ASSEMBLY FACTOR BAMD"/>
    <property type="match status" value="1"/>
</dbReference>
<dbReference type="PANTHER" id="PTHR37423">
    <property type="entry name" value="SOLUBLE LYTIC MUREIN TRANSGLYCOSYLASE-RELATED"/>
    <property type="match status" value="1"/>
</dbReference>
<dbReference type="InterPro" id="IPR017689">
    <property type="entry name" value="BamD"/>
</dbReference>
<dbReference type="Proteomes" id="UP000324065">
    <property type="component" value="Unassembled WGS sequence"/>
</dbReference>
<keyword evidence="5" id="KW-0449">Lipoprotein</keyword>
<evidence type="ECO:0000256" key="1">
    <source>
        <dbReference type="ARBA" id="ARBA00022729"/>
    </source>
</evidence>
<dbReference type="HAMAP" id="MF_00922">
    <property type="entry name" value="OM_assembly_BamD"/>
    <property type="match status" value="1"/>
</dbReference>
<dbReference type="PROSITE" id="PS50005">
    <property type="entry name" value="TPR"/>
    <property type="match status" value="1"/>
</dbReference>
<dbReference type="Pfam" id="PF13525">
    <property type="entry name" value="YfiO"/>
    <property type="match status" value="1"/>
</dbReference>
<feature type="domain" description="Outer membrane lipoprotein BamD-like" evidence="8">
    <location>
        <begin position="51"/>
        <end position="245"/>
    </location>
</feature>
<keyword evidence="1 6" id="KW-0732">Signal</keyword>
<evidence type="ECO:0000313" key="9">
    <source>
        <dbReference type="EMBL" id="KAA5604646.1"/>
    </source>
</evidence>
<comment type="function">
    <text evidence="6">Part of the outer membrane protein assembly complex, which is involved in assembly and insertion of beta-barrel proteins into the outer membrane.</text>
</comment>
<evidence type="ECO:0000256" key="3">
    <source>
        <dbReference type="ARBA" id="ARBA00023139"/>
    </source>
</evidence>
<dbReference type="GO" id="GO:1990063">
    <property type="term" value="C:Bam protein complex"/>
    <property type="evidence" value="ECO:0007669"/>
    <property type="project" value="TreeGrafter"/>
</dbReference>
<dbReference type="InterPro" id="IPR039565">
    <property type="entry name" value="BamD-like"/>
</dbReference>
<dbReference type="SUPFAM" id="SSF48452">
    <property type="entry name" value="TPR-like"/>
    <property type="match status" value="1"/>
</dbReference>
<dbReference type="EMBL" id="VWPJ01000015">
    <property type="protein sequence ID" value="KAA5604646.1"/>
    <property type="molecule type" value="Genomic_DNA"/>
</dbReference>
<organism evidence="9 10">
    <name type="scientific">Roseospira marina</name>
    <dbReference type="NCBI Taxonomy" id="140057"/>
    <lineage>
        <taxon>Bacteria</taxon>
        <taxon>Pseudomonadati</taxon>
        <taxon>Pseudomonadota</taxon>
        <taxon>Alphaproteobacteria</taxon>
        <taxon>Rhodospirillales</taxon>
        <taxon>Rhodospirillaceae</taxon>
        <taxon>Roseospira</taxon>
    </lineage>
</organism>
<gene>
    <name evidence="6" type="primary">bamD</name>
    <name evidence="9" type="ORF">F1188_14620</name>
</gene>
<accession>A0A5M6I8T4</accession>
<feature type="chain" id="PRO_5024520327" description="Outer membrane protein assembly factor BamD" evidence="6">
    <location>
        <begin position="38"/>
        <end position="288"/>
    </location>
</feature>
<evidence type="ECO:0000313" key="10">
    <source>
        <dbReference type="Proteomes" id="UP000324065"/>
    </source>
</evidence>
<reference evidence="9 10" key="1">
    <citation type="submission" date="2019-09" db="EMBL/GenBank/DDBJ databases">
        <title>Genome sequence of Roseospira marina, one of the more divergent members of the non-sulfur purple photosynthetic bacterial family, the Rhodospirillaceae.</title>
        <authorList>
            <person name="Meyer T."/>
            <person name="Kyndt J."/>
        </authorList>
    </citation>
    <scope>NUCLEOTIDE SEQUENCE [LARGE SCALE GENOMIC DNA]</scope>
    <source>
        <strain evidence="9 10">DSM 15113</strain>
    </source>
</reference>
<dbReference type="GO" id="GO:0043165">
    <property type="term" value="P:Gram-negative-bacterium-type cell outer membrane assembly"/>
    <property type="evidence" value="ECO:0007669"/>
    <property type="project" value="UniProtKB-UniRule"/>
</dbReference>
<dbReference type="CDD" id="cd15830">
    <property type="entry name" value="BamD"/>
    <property type="match status" value="1"/>
</dbReference>
<comment type="similarity">
    <text evidence="6">Belongs to the BamD family.</text>
</comment>
<feature type="repeat" description="TPR" evidence="7">
    <location>
        <begin position="90"/>
        <end position="123"/>
    </location>
</feature>
<evidence type="ECO:0000256" key="2">
    <source>
        <dbReference type="ARBA" id="ARBA00023136"/>
    </source>
</evidence>
<proteinExistence type="inferred from homology"/>
<dbReference type="InterPro" id="IPR011990">
    <property type="entry name" value="TPR-like_helical_dom_sf"/>
</dbReference>
<comment type="subunit">
    <text evidence="6">Part of the Bam complex.</text>
</comment>
<dbReference type="GO" id="GO:0051205">
    <property type="term" value="P:protein insertion into membrane"/>
    <property type="evidence" value="ECO:0007669"/>
    <property type="project" value="UniProtKB-UniRule"/>
</dbReference>
<dbReference type="AlphaFoldDB" id="A0A5M6I8T4"/>
<evidence type="ECO:0000259" key="8">
    <source>
        <dbReference type="Pfam" id="PF13525"/>
    </source>
</evidence>
<comment type="subcellular location">
    <subcellularLocation>
        <location evidence="6">Cell outer membrane</location>
    </subcellularLocation>
</comment>
<evidence type="ECO:0000256" key="7">
    <source>
        <dbReference type="PROSITE-ProRule" id="PRU00339"/>
    </source>
</evidence>